<evidence type="ECO:0000256" key="4">
    <source>
        <dbReference type="ARBA" id="ARBA00022989"/>
    </source>
</evidence>
<dbReference type="Gene3D" id="3.30.70.120">
    <property type="match status" value="1"/>
</dbReference>
<dbReference type="InterPro" id="IPR003740">
    <property type="entry name" value="YitT"/>
</dbReference>
<dbReference type="PANTHER" id="PTHR33545:SF5">
    <property type="entry name" value="UPF0750 MEMBRANE PROTEIN YITT"/>
    <property type="match status" value="1"/>
</dbReference>
<evidence type="ECO:0000259" key="7">
    <source>
        <dbReference type="Pfam" id="PF10035"/>
    </source>
</evidence>
<evidence type="ECO:0000256" key="5">
    <source>
        <dbReference type="ARBA" id="ARBA00023136"/>
    </source>
</evidence>
<evidence type="ECO:0000313" key="8">
    <source>
        <dbReference type="EMBL" id="MBC5732017.1"/>
    </source>
</evidence>
<proteinExistence type="predicted"/>
<protein>
    <submittedName>
        <fullName evidence="8">YitT family protein</fullName>
    </submittedName>
</protein>
<evidence type="ECO:0000256" key="1">
    <source>
        <dbReference type="ARBA" id="ARBA00004651"/>
    </source>
</evidence>
<gene>
    <name evidence="8" type="ORF">H8S34_14470</name>
</gene>
<comment type="subcellular location">
    <subcellularLocation>
        <location evidence="1">Cell membrane</location>
        <topology evidence="1">Multi-pass membrane protein</topology>
    </subcellularLocation>
</comment>
<dbReference type="RefSeq" id="WP_101693298.1">
    <property type="nucleotide sequence ID" value="NZ_JACOPR010000015.1"/>
</dbReference>
<keyword evidence="4 6" id="KW-1133">Transmembrane helix</keyword>
<name>A0ABR7HX23_9FIRM</name>
<organism evidence="8 9">
    <name type="scientific">Pseudoflavonifractor hominis</name>
    <dbReference type="NCBI Taxonomy" id="2763059"/>
    <lineage>
        <taxon>Bacteria</taxon>
        <taxon>Bacillati</taxon>
        <taxon>Bacillota</taxon>
        <taxon>Clostridia</taxon>
        <taxon>Eubacteriales</taxon>
        <taxon>Oscillospiraceae</taxon>
        <taxon>Pseudoflavonifractor</taxon>
    </lineage>
</organism>
<evidence type="ECO:0000313" key="9">
    <source>
        <dbReference type="Proteomes" id="UP000660021"/>
    </source>
</evidence>
<dbReference type="InterPro" id="IPR019264">
    <property type="entry name" value="DUF2179"/>
</dbReference>
<dbReference type="InterPro" id="IPR015867">
    <property type="entry name" value="N-reg_PII/ATP_PRibTrfase_C"/>
</dbReference>
<dbReference type="PIRSF" id="PIRSF006483">
    <property type="entry name" value="Membrane_protein_YitT"/>
    <property type="match status" value="1"/>
</dbReference>
<keyword evidence="5 6" id="KW-0472">Membrane</keyword>
<evidence type="ECO:0000256" key="2">
    <source>
        <dbReference type="ARBA" id="ARBA00022475"/>
    </source>
</evidence>
<keyword evidence="9" id="KW-1185">Reference proteome</keyword>
<evidence type="ECO:0000256" key="3">
    <source>
        <dbReference type="ARBA" id="ARBA00022692"/>
    </source>
</evidence>
<evidence type="ECO:0000256" key="6">
    <source>
        <dbReference type="SAM" id="Phobius"/>
    </source>
</evidence>
<dbReference type="Pfam" id="PF02588">
    <property type="entry name" value="YitT_membrane"/>
    <property type="match status" value="1"/>
</dbReference>
<keyword evidence="3 6" id="KW-0812">Transmembrane</keyword>
<feature type="transmembrane region" description="Helical" evidence="6">
    <location>
        <begin position="90"/>
        <end position="108"/>
    </location>
</feature>
<dbReference type="InterPro" id="IPR051461">
    <property type="entry name" value="UPF0750_membrane"/>
</dbReference>
<feature type="transmembrane region" description="Helical" evidence="6">
    <location>
        <begin position="161"/>
        <end position="179"/>
    </location>
</feature>
<dbReference type="Pfam" id="PF10035">
    <property type="entry name" value="DUF2179"/>
    <property type="match status" value="1"/>
</dbReference>
<dbReference type="EMBL" id="JACOPR010000015">
    <property type="protein sequence ID" value="MBC5732017.1"/>
    <property type="molecule type" value="Genomic_DNA"/>
</dbReference>
<sequence>MFPVNPDKKSFGKTLLNSALLLAGSIIFALNMNTFIAAGDLVPGGFSGLSILIQGLFQKYLNIEIPFSVLNIGFNLVPALIAFRLVGKRFTILSCFSIFLSSILVDLLPKYEIVDDPLLIAVFGAIFGAIGIVLILNSGASSGGTDFIAMSLAAKFQTSNSFTYMLLFSATVILIYGWQFGMDKALYSIIYQFCYTQVINTFYKRYKKKTLFIITEDPEQLSKALIEITNHSATVWPGDGAYTKKHRYVVYTVLSDNDIRKISRYISQNMPGTFVNVLNSDEVIGNFFIRPLD</sequence>
<feature type="domain" description="DUF2179" evidence="7">
    <location>
        <begin position="231"/>
        <end position="285"/>
    </location>
</feature>
<dbReference type="PANTHER" id="PTHR33545">
    <property type="entry name" value="UPF0750 MEMBRANE PROTEIN YITT-RELATED"/>
    <property type="match status" value="1"/>
</dbReference>
<accession>A0ABR7HX23</accession>
<feature type="transmembrane region" description="Helical" evidence="6">
    <location>
        <begin position="185"/>
        <end position="203"/>
    </location>
</feature>
<reference evidence="8 9" key="1">
    <citation type="submission" date="2020-08" db="EMBL/GenBank/DDBJ databases">
        <title>Genome public.</title>
        <authorList>
            <person name="Liu C."/>
            <person name="Sun Q."/>
        </authorList>
    </citation>
    <scope>NUCLEOTIDE SEQUENCE [LARGE SCALE GENOMIC DNA]</scope>
    <source>
        <strain evidence="8 9">New-38</strain>
    </source>
</reference>
<comment type="caution">
    <text evidence="8">The sequence shown here is derived from an EMBL/GenBank/DDBJ whole genome shotgun (WGS) entry which is preliminary data.</text>
</comment>
<feature type="transmembrane region" description="Helical" evidence="6">
    <location>
        <begin position="120"/>
        <end position="140"/>
    </location>
</feature>
<keyword evidence="2" id="KW-1003">Cell membrane</keyword>
<dbReference type="Proteomes" id="UP000660021">
    <property type="component" value="Unassembled WGS sequence"/>
</dbReference>
<feature type="transmembrane region" description="Helical" evidence="6">
    <location>
        <begin position="63"/>
        <end position="83"/>
    </location>
</feature>
<dbReference type="CDD" id="cd16380">
    <property type="entry name" value="YitT_C"/>
    <property type="match status" value="1"/>
</dbReference>